<dbReference type="Pfam" id="PF09587">
    <property type="entry name" value="PGA_cap"/>
    <property type="match status" value="1"/>
</dbReference>
<dbReference type="InterPro" id="IPR029052">
    <property type="entry name" value="Metallo-depent_PP-like"/>
</dbReference>
<dbReference type="eggNOG" id="COG2843">
    <property type="taxonomic scope" value="Bacteria"/>
</dbReference>
<name>E0RYV8_BUTPB</name>
<dbReference type="PANTHER" id="PTHR33393:SF13">
    <property type="entry name" value="PGA BIOSYNTHESIS PROTEIN CAPA"/>
    <property type="match status" value="1"/>
</dbReference>
<dbReference type="KEGG" id="bpb:bpr_I2297"/>
<dbReference type="EMBL" id="CP001810">
    <property type="protein sequence ID" value="ADL35030.1"/>
    <property type="molecule type" value="Genomic_DNA"/>
</dbReference>
<evidence type="ECO:0000256" key="1">
    <source>
        <dbReference type="ARBA" id="ARBA00005662"/>
    </source>
</evidence>
<dbReference type="STRING" id="515622.bpr_I2297"/>
<comment type="similarity">
    <text evidence="1">Belongs to the CapA family.</text>
</comment>
<dbReference type="SUPFAM" id="SSF56300">
    <property type="entry name" value="Metallo-dependent phosphatases"/>
    <property type="match status" value="1"/>
</dbReference>
<dbReference type="SMART" id="SM00854">
    <property type="entry name" value="PGA_cap"/>
    <property type="match status" value="1"/>
</dbReference>
<dbReference type="Proteomes" id="UP000001299">
    <property type="component" value="Chromosome 1"/>
</dbReference>
<feature type="domain" description="Capsule synthesis protein CapA" evidence="2">
    <location>
        <begin position="1"/>
        <end position="171"/>
    </location>
</feature>
<dbReference type="HOGENOM" id="CLU_1173702_0_0_9"/>
<dbReference type="AlphaFoldDB" id="E0RYV8"/>
<dbReference type="PANTHER" id="PTHR33393">
    <property type="entry name" value="POLYGLUTAMINE SYNTHESIS ACCESSORY PROTEIN RV0574C-RELATED"/>
    <property type="match status" value="1"/>
</dbReference>
<evidence type="ECO:0000259" key="2">
    <source>
        <dbReference type="SMART" id="SM00854"/>
    </source>
</evidence>
<reference evidence="3 4" key="1">
    <citation type="journal article" date="2010" name="PLoS ONE">
        <title>The glycobiome of the rumen bacterium Butyrivibrio proteoclasticus B316(T) highlights adaptation to a polysaccharide-rich environment.</title>
        <authorList>
            <person name="Kelly W.J."/>
            <person name="Leahy S.C."/>
            <person name="Altermann E."/>
            <person name="Yeoman C.J."/>
            <person name="Dunne J.C."/>
            <person name="Kong Z."/>
            <person name="Pacheco D.M."/>
            <person name="Li D."/>
            <person name="Noel S.J."/>
            <person name="Moon C.D."/>
            <person name="Cookson A.L."/>
            <person name="Attwood G.T."/>
        </authorList>
    </citation>
    <scope>NUCLEOTIDE SEQUENCE [LARGE SCALE GENOMIC DNA]</scope>
    <source>
        <strain evidence="4">ATCC 51982 / DSM 14932 / B316</strain>
    </source>
</reference>
<evidence type="ECO:0000313" key="3">
    <source>
        <dbReference type="EMBL" id="ADL35030.1"/>
    </source>
</evidence>
<proteinExistence type="inferred from homology"/>
<protein>
    <submittedName>
        <fullName evidence="3">Capsule biosynthesis protein</fullName>
    </submittedName>
</protein>
<gene>
    <name evidence="3" type="ordered locus">bpr_I2297</name>
</gene>
<evidence type="ECO:0000313" key="4">
    <source>
        <dbReference type="Proteomes" id="UP000001299"/>
    </source>
</evidence>
<keyword evidence="4" id="KW-1185">Reference proteome</keyword>
<sequence length="236" mass="25712">MGVDIVGLANNHAYDYGNQALLDTFDILDSTGIKYVGAGHNIDEASHTVYYVTESGMKIAIICATQIERITNPDTKEATADSAGVFRCLDDSLLLQRIREAKEKNAYVIVFVHWGTESTTEIDYLQRDQAAEFASAGANLIIGGHPHVLQKIDYVGNVPVVYSLGNYIFNSKTLDTCMVIATLHNDGAVNLQFVPAIQSDCRVNEAFGSEAQRIIGDMNAMSSNALIDSNGYISHK</sequence>
<organism evidence="3 4">
    <name type="scientific">Butyrivibrio proteoclasticus (strain ATCC 51982 / DSM 14932 / B316)</name>
    <name type="common">Clostridium proteoclasticum</name>
    <dbReference type="NCBI Taxonomy" id="515622"/>
    <lineage>
        <taxon>Bacteria</taxon>
        <taxon>Bacillati</taxon>
        <taxon>Bacillota</taxon>
        <taxon>Clostridia</taxon>
        <taxon>Lachnospirales</taxon>
        <taxon>Lachnospiraceae</taxon>
        <taxon>Butyrivibrio</taxon>
    </lineage>
</organism>
<dbReference type="InterPro" id="IPR052169">
    <property type="entry name" value="CW_Biosynth-Accessory"/>
</dbReference>
<dbReference type="Gene3D" id="3.60.21.10">
    <property type="match status" value="1"/>
</dbReference>
<accession>E0RYV8</accession>
<dbReference type="InterPro" id="IPR019079">
    <property type="entry name" value="Capsule_synth_CapA"/>
</dbReference>